<dbReference type="NCBIfam" id="NF002133">
    <property type="entry name" value="PRK00971.1-2"/>
    <property type="match status" value="1"/>
</dbReference>
<dbReference type="EMBL" id="CP117411">
    <property type="protein sequence ID" value="WCT74374.1"/>
    <property type="molecule type" value="Genomic_DNA"/>
</dbReference>
<evidence type="ECO:0000256" key="4">
    <source>
        <dbReference type="ARBA" id="ARBA00022801"/>
    </source>
</evidence>
<dbReference type="SUPFAM" id="SSF56601">
    <property type="entry name" value="beta-lactamase/transpeptidase-like"/>
    <property type="match status" value="1"/>
</dbReference>
<accession>A0ABY7TMJ2</accession>
<dbReference type="PANTHER" id="PTHR12544:SF29">
    <property type="entry name" value="GLUTAMINASE"/>
    <property type="match status" value="1"/>
</dbReference>
<evidence type="ECO:0000256" key="3">
    <source>
        <dbReference type="ARBA" id="ARBA00012918"/>
    </source>
</evidence>
<keyword evidence="6" id="KW-0007">Acetylation</keyword>
<comment type="catalytic activity">
    <reaction evidence="5 6">
        <text>L-glutamine + H2O = L-glutamate + NH4(+)</text>
        <dbReference type="Rhea" id="RHEA:15889"/>
        <dbReference type="ChEBI" id="CHEBI:15377"/>
        <dbReference type="ChEBI" id="CHEBI:28938"/>
        <dbReference type="ChEBI" id="CHEBI:29985"/>
        <dbReference type="ChEBI" id="CHEBI:58359"/>
        <dbReference type="EC" id="3.5.1.2"/>
    </reaction>
</comment>
<comment type="similarity">
    <text evidence="1 6">Belongs to the glutaminase family.</text>
</comment>
<dbReference type="NCBIfam" id="NF002132">
    <property type="entry name" value="PRK00971.1-1"/>
    <property type="match status" value="1"/>
</dbReference>
<evidence type="ECO:0000256" key="2">
    <source>
        <dbReference type="ARBA" id="ARBA00011881"/>
    </source>
</evidence>
<feature type="binding site" evidence="6">
    <location>
        <position position="167"/>
    </location>
    <ligand>
        <name>substrate</name>
    </ligand>
</feature>
<protein>
    <recommendedName>
        <fullName evidence="3 6">Glutaminase</fullName>
        <ecNumber evidence="3 6">3.5.1.2</ecNumber>
    </recommendedName>
</protein>
<evidence type="ECO:0000313" key="8">
    <source>
        <dbReference type="Proteomes" id="UP001220395"/>
    </source>
</evidence>
<feature type="binding site" evidence="6">
    <location>
        <position position="191"/>
    </location>
    <ligand>
        <name>substrate</name>
    </ligand>
</feature>
<name>A0ABY7TMJ2_9SPHN</name>
<keyword evidence="4 6" id="KW-0378">Hydrolase</keyword>
<dbReference type="InterPro" id="IPR012338">
    <property type="entry name" value="Beta-lactam/transpept-like"/>
</dbReference>
<dbReference type="PANTHER" id="PTHR12544">
    <property type="entry name" value="GLUTAMINASE"/>
    <property type="match status" value="1"/>
</dbReference>
<organism evidence="7 8">
    <name type="scientific">Sphingomonas naphthae</name>
    <dbReference type="NCBI Taxonomy" id="1813468"/>
    <lineage>
        <taxon>Bacteria</taxon>
        <taxon>Pseudomonadati</taxon>
        <taxon>Pseudomonadota</taxon>
        <taxon>Alphaproteobacteria</taxon>
        <taxon>Sphingomonadales</taxon>
        <taxon>Sphingomonadaceae</taxon>
        <taxon>Sphingomonas</taxon>
    </lineage>
</organism>
<dbReference type="Pfam" id="PF04960">
    <property type="entry name" value="Glutaminase"/>
    <property type="match status" value="1"/>
</dbReference>
<dbReference type="NCBIfam" id="TIGR03814">
    <property type="entry name" value="Gln_ase"/>
    <property type="match status" value="1"/>
</dbReference>
<dbReference type="RefSeq" id="WP_273689362.1">
    <property type="nucleotide sequence ID" value="NZ_CP117411.1"/>
</dbReference>
<feature type="binding site" evidence="6">
    <location>
        <position position="64"/>
    </location>
    <ligand>
        <name>substrate</name>
    </ligand>
</feature>
<evidence type="ECO:0000256" key="5">
    <source>
        <dbReference type="ARBA" id="ARBA00049534"/>
    </source>
</evidence>
<feature type="binding site" evidence="6">
    <location>
        <position position="160"/>
    </location>
    <ligand>
        <name>substrate</name>
    </ligand>
</feature>
<evidence type="ECO:0000313" key="7">
    <source>
        <dbReference type="EMBL" id="WCT74374.1"/>
    </source>
</evidence>
<gene>
    <name evidence="6" type="primary">glsA</name>
    <name evidence="7" type="ORF">PQ455_03855</name>
</gene>
<dbReference type="Gene3D" id="3.40.710.10">
    <property type="entry name" value="DD-peptidase/beta-lactamase superfamily"/>
    <property type="match status" value="1"/>
</dbReference>
<evidence type="ECO:0000256" key="1">
    <source>
        <dbReference type="ARBA" id="ARBA00011076"/>
    </source>
</evidence>
<feature type="binding site" evidence="6">
    <location>
        <position position="261"/>
    </location>
    <ligand>
        <name>substrate</name>
    </ligand>
</feature>
<keyword evidence="8" id="KW-1185">Reference proteome</keyword>
<proteinExistence type="inferred from homology"/>
<feature type="binding site" evidence="6">
    <location>
        <position position="114"/>
    </location>
    <ligand>
        <name>substrate</name>
    </ligand>
</feature>
<comment type="subunit">
    <text evidence="2 6">Homotetramer.</text>
</comment>
<dbReference type="EC" id="3.5.1.2" evidence="3 6"/>
<dbReference type="Proteomes" id="UP001220395">
    <property type="component" value="Chromosome"/>
</dbReference>
<dbReference type="GO" id="GO:0004359">
    <property type="term" value="F:glutaminase activity"/>
    <property type="evidence" value="ECO:0007669"/>
    <property type="project" value="UniProtKB-EC"/>
</dbReference>
<feature type="binding site" evidence="6">
    <location>
        <position position="243"/>
    </location>
    <ligand>
        <name>substrate</name>
    </ligand>
</feature>
<dbReference type="HAMAP" id="MF_00313">
    <property type="entry name" value="Glutaminase"/>
    <property type="match status" value="1"/>
</dbReference>
<sequence length="315" mass="33411">MPDIATIVREIAEEMAAAPDRGQVATYIPPLAAVSPRRFGMAVIEADGTAHLAGDAEAPFSIQSVSKVFALTLALGKVGDQLWQRVGREPSGSAFNSIVQLETESGIPRNPFINAGAIVVADMLLAGHAPREAIGEILRFVRALAGDDTIFIDEAVARAEQETGYRNAALANYMHAFGNLAHPIERTLGVYFHQCALAMSCRQLALAGRYLMARGRNPDTGFSIVSPQRARRINALMMTCGHYDGSGEFAYRVGLPGKSGVGGGILAVAPGKASIAVWSPGLNERGNSLLGTLALERLVQRTGWSVFDPGADLGR</sequence>
<dbReference type="InterPro" id="IPR015868">
    <property type="entry name" value="Glutaminase"/>
</dbReference>
<reference evidence="7 8" key="1">
    <citation type="submission" date="2023-02" db="EMBL/GenBank/DDBJ databases">
        <title>Genome sequence of Sphingomonas naphthae.</title>
        <authorList>
            <person name="Kim S."/>
            <person name="Heo J."/>
            <person name="Kwon S.-W."/>
        </authorList>
    </citation>
    <scope>NUCLEOTIDE SEQUENCE [LARGE SCALE GENOMIC DNA]</scope>
    <source>
        <strain evidence="7 8">KACC 18716</strain>
    </source>
</reference>
<evidence type="ECO:0000256" key="6">
    <source>
        <dbReference type="HAMAP-Rule" id="MF_00313"/>
    </source>
</evidence>